<proteinExistence type="inferred from homology"/>
<dbReference type="InterPro" id="IPR036034">
    <property type="entry name" value="PDZ_sf"/>
</dbReference>
<evidence type="ECO:0000256" key="8">
    <source>
        <dbReference type="PIRSR" id="PIRSR036421-1"/>
    </source>
</evidence>
<comment type="function">
    <text evidence="7">Degrades oligopeptides.</text>
</comment>
<dbReference type="GO" id="GO:0005737">
    <property type="term" value="C:cytoplasm"/>
    <property type="evidence" value="ECO:0007669"/>
    <property type="project" value="UniProtKB-SubCell"/>
</dbReference>
<dbReference type="SUPFAM" id="SSF82171">
    <property type="entry name" value="DPP6 N-terminal domain-like"/>
    <property type="match status" value="2"/>
</dbReference>
<comment type="similarity">
    <text evidence="2 7">Belongs to the peptidase S41B family.</text>
</comment>
<dbReference type="Pfam" id="PF26549">
    <property type="entry name" value="Tricorn_N"/>
    <property type="match status" value="1"/>
</dbReference>
<protein>
    <recommendedName>
        <fullName evidence="7">Tricorn protease homolog</fullName>
        <ecNumber evidence="7">3.4.21.-</ecNumber>
    </recommendedName>
</protein>
<dbReference type="Proteomes" id="UP000538666">
    <property type="component" value="Unassembled WGS sequence"/>
</dbReference>
<dbReference type="Pfam" id="PF26550">
    <property type="entry name" value="Tricorn_2nd"/>
    <property type="match status" value="1"/>
</dbReference>
<comment type="subcellular location">
    <subcellularLocation>
        <location evidence="1 7">Cytoplasm</location>
    </subcellularLocation>
</comment>
<keyword evidence="5 7" id="KW-0378">Hydrolase</keyword>
<dbReference type="SUPFAM" id="SSF52096">
    <property type="entry name" value="ClpP/crotonase"/>
    <property type="match status" value="1"/>
</dbReference>
<dbReference type="RefSeq" id="WP_231581546.1">
    <property type="nucleotide sequence ID" value="NZ_JACHEK010000014.1"/>
</dbReference>
<feature type="active site" description="Charge relay system" evidence="8">
    <location>
        <position position="1023"/>
    </location>
</feature>
<feature type="region of interest" description="Disordered" evidence="9">
    <location>
        <begin position="502"/>
        <end position="555"/>
    </location>
</feature>
<dbReference type="Gene3D" id="3.90.226.10">
    <property type="entry name" value="2-enoyl-CoA Hydratase, Chain A, domain 1"/>
    <property type="match status" value="1"/>
</dbReference>
<evidence type="ECO:0000313" key="11">
    <source>
        <dbReference type="EMBL" id="MBB6147362.1"/>
    </source>
</evidence>
<evidence type="ECO:0000256" key="6">
    <source>
        <dbReference type="ARBA" id="ARBA00022825"/>
    </source>
</evidence>
<evidence type="ECO:0000259" key="10">
    <source>
        <dbReference type="SMART" id="SM00245"/>
    </source>
</evidence>
<evidence type="ECO:0000313" key="12">
    <source>
        <dbReference type="Proteomes" id="UP000538666"/>
    </source>
</evidence>
<evidence type="ECO:0000256" key="7">
    <source>
        <dbReference type="PIRNR" id="PIRNR036421"/>
    </source>
</evidence>
<dbReference type="InterPro" id="IPR028204">
    <property type="entry name" value="Tricorn_C1"/>
</dbReference>
<feature type="region of interest" description="Disordered" evidence="9">
    <location>
        <begin position="1062"/>
        <end position="1084"/>
    </location>
</feature>
<dbReference type="GO" id="GO:0008236">
    <property type="term" value="F:serine-type peptidase activity"/>
    <property type="evidence" value="ECO:0007669"/>
    <property type="project" value="UniProtKB-UniRule"/>
</dbReference>
<dbReference type="PANTHER" id="PTHR43253">
    <property type="entry name" value="TRICORN PROTEASE HOMOLOG 2-RELATED"/>
    <property type="match status" value="1"/>
</dbReference>
<dbReference type="EMBL" id="JACHEK010000014">
    <property type="protein sequence ID" value="MBB6147362.1"/>
    <property type="molecule type" value="Genomic_DNA"/>
</dbReference>
<dbReference type="CDD" id="cd07562">
    <property type="entry name" value="Peptidase_S41_TRI"/>
    <property type="match status" value="1"/>
</dbReference>
<dbReference type="PIRSF" id="PIRSF036421">
    <property type="entry name" value="Tricorn_protease"/>
    <property type="match status" value="1"/>
</dbReference>
<dbReference type="EC" id="3.4.21.-" evidence="7"/>
<evidence type="ECO:0000256" key="5">
    <source>
        <dbReference type="ARBA" id="ARBA00022801"/>
    </source>
</evidence>
<dbReference type="Gene3D" id="2.30.42.10">
    <property type="match status" value="1"/>
</dbReference>
<keyword evidence="12" id="KW-1185">Reference proteome</keyword>
<dbReference type="InterPro" id="IPR029414">
    <property type="entry name" value="Tricorn_PDZ"/>
</dbReference>
<dbReference type="Pfam" id="PF14684">
    <property type="entry name" value="Tricorn_C1"/>
    <property type="match status" value="1"/>
</dbReference>
<feature type="compositionally biased region" description="Basic and acidic residues" evidence="9">
    <location>
        <begin position="516"/>
        <end position="551"/>
    </location>
</feature>
<dbReference type="AlphaFoldDB" id="A0A841K197"/>
<evidence type="ECO:0000256" key="2">
    <source>
        <dbReference type="ARBA" id="ARBA00008524"/>
    </source>
</evidence>
<keyword evidence="3 7" id="KW-0963">Cytoplasm</keyword>
<evidence type="ECO:0000256" key="3">
    <source>
        <dbReference type="ARBA" id="ARBA00022490"/>
    </source>
</evidence>
<keyword evidence="6 7" id="KW-0720">Serine protease</keyword>
<dbReference type="Pfam" id="PF03572">
    <property type="entry name" value="Peptidase_S41"/>
    <property type="match status" value="1"/>
</dbReference>
<dbReference type="Pfam" id="PF14685">
    <property type="entry name" value="PDZ_Tricorn"/>
    <property type="match status" value="1"/>
</dbReference>
<dbReference type="SMART" id="SM00245">
    <property type="entry name" value="TSPc"/>
    <property type="match status" value="1"/>
</dbReference>
<dbReference type="InterPro" id="IPR015943">
    <property type="entry name" value="WD40/YVTN_repeat-like_dom_sf"/>
</dbReference>
<dbReference type="GO" id="GO:0006508">
    <property type="term" value="P:proteolysis"/>
    <property type="evidence" value="ECO:0007669"/>
    <property type="project" value="UniProtKB-UniRule"/>
</dbReference>
<dbReference type="Gene3D" id="3.30.750.44">
    <property type="match status" value="1"/>
</dbReference>
<name>A0A841K197_9BACT</name>
<evidence type="ECO:0000256" key="9">
    <source>
        <dbReference type="SAM" id="MobiDB-lite"/>
    </source>
</evidence>
<feature type="active site" description="Charge relay system" evidence="8">
    <location>
        <position position="744"/>
    </location>
</feature>
<evidence type="ECO:0000256" key="1">
    <source>
        <dbReference type="ARBA" id="ARBA00004496"/>
    </source>
</evidence>
<dbReference type="Gene3D" id="2.120.10.60">
    <property type="entry name" value="Tricorn protease N-terminal domain"/>
    <property type="match status" value="1"/>
</dbReference>
<reference evidence="11 12" key="1">
    <citation type="submission" date="2020-08" db="EMBL/GenBank/DDBJ databases">
        <title>Genomic Encyclopedia of Type Strains, Phase IV (KMG-IV): sequencing the most valuable type-strain genomes for metagenomic binning, comparative biology and taxonomic classification.</title>
        <authorList>
            <person name="Goeker M."/>
        </authorList>
    </citation>
    <scope>NUCLEOTIDE SEQUENCE [LARGE SCALE GENOMIC DNA]</scope>
    <source>
        <strain evidence="11 12">DSM 103733</strain>
    </source>
</reference>
<feature type="domain" description="Tail specific protease" evidence="10">
    <location>
        <begin position="842"/>
        <end position="1034"/>
    </location>
</feature>
<accession>A0A841K197</accession>
<dbReference type="InterPro" id="IPR029045">
    <property type="entry name" value="ClpP/crotonase-like_dom_sf"/>
</dbReference>
<gene>
    <name evidence="11" type="ORF">HNQ77_005358</name>
</gene>
<dbReference type="InterPro" id="IPR012393">
    <property type="entry name" value="Tricorn_protease"/>
</dbReference>
<keyword evidence="4 7" id="KW-0645">Protease</keyword>
<dbReference type="Gene3D" id="2.130.10.10">
    <property type="entry name" value="YVTN repeat-like/Quinoprotein amine dehydrogenase"/>
    <property type="match status" value="1"/>
</dbReference>
<feature type="active site" description="Nucleophile" evidence="8">
    <location>
        <position position="965"/>
    </location>
</feature>
<dbReference type="PANTHER" id="PTHR43253:SF1">
    <property type="entry name" value="TRICORN PROTEASE HOMOLOG 2-RELATED"/>
    <property type="match status" value="1"/>
</dbReference>
<evidence type="ECO:0000256" key="4">
    <source>
        <dbReference type="ARBA" id="ARBA00022670"/>
    </source>
</evidence>
<sequence>MSDTEIAFRYADDIWTVPLSGGVARRLTSTANVLEGPFFSPDGHTIAYSALVGGSEDVYSIGVDGGMPRRITYQPAGNYVTGWAPDGRYVLMTSKQNAYRNYFQMYRVHADGSGLPEQLPLPSVSDGSMSPDGTQLAFSPFLQWQAESWKRYRGGQTQPVLIVNLKTLAVTKVPRENSNDTRPVWLGDAVYFLSDRNGPMTLFRYDTKSAHVTQLIDNHGLDLKTLGGHGNTIVYEQFGSIHLYDIASSEEHEVRITLNGDLPALLPHLEKIGGDEIQNMNISPTGVRAAFEAHGDIFTVPAEKGDVRNLTNSSSSAEREPAWSPDGKWIAYFSDASGEYQLYIRDQDGLSAPKVIALGPDPTYYYAPRWSPDSKHILFSDKRLNLWYVNVDGGMPIKVETYLREGFQPSHFRASFSPDSKWILYVRPLPNLENAAFLYSIESRKSTRITDGMSNVTNPVFDAGGKYIFFTASTNIGPSIDDAGMSKFNRTTTANVYVAVLSKDDPSPVPPESDDEKAKSDEDKKLAPSDATKIDEERYAAASSEKKEDGAKPSSAVKIDLDGIEQRILALPIPARNYVTLQVGKTGVLLLGEGGAAANSSVKEPSMLRSVWRFTLETRKTEDVLHNVATLLISFDGDKMLYRKGDSWFIAAEGDLAPGAADGTPGKSLRLDGMQANIDPQAEWRQMYAETWRIEREFFYDPHYHGLDLKKISAKYEPYLSGLGSRSDLTYLQHEMLGELTVGHMFIQAPNRNQDAPKTGLLGADYSIEHDRYKFVHVVRGGNWNPTLYSPLTQPGVNVHDGEYLLAVNGTPLYASDNLYAAFEGVAGRQTRITVGPNANGSGSHTVLVLPVASERAMRGQEWIDGNVRKVNRLSNGQVAYVYMPDTSGAGFDNFNRYFFAQVDKKAVVIDDRYNMGGEIADYVIDVLKRTPMLNYESREGLTTTEPTGAIFGPKAMLINQNAGSGGDALPWLFRQAKLGQLVGTRTWGGLVSIDEYPVLLDGGTVTAPRTALYGLHGEFEVENHGVAPDVTVEEDPRSTADGHDPQLERAVQIVLDELKKNPSPQFAKPPYPNYHKADGLGMQ</sequence>
<organism evidence="11 12">
    <name type="scientific">Silvibacterium bohemicum</name>
    <dbReference type="NCBI Taxonomy" id="1577686"/>
    <lineage>
        <taxon>Bacteria</taxon>
        <taxon>Pseudomonadati</taxon>
        <taxon>Acidobacteriota</taxon>
        <taxon>Terriglobia</taxon>
        <taxon>Terriglobales</taxon>
        <taxon>Acidobacteriaceae</taxon>
        <taxon>Silvibacterium</taxon>
    </lineage>
</organism>
<dbReference type="InterPro" id="IPR005151">
    <property type="entry name" value="Tail-specific_protease"/>
</dbReference>
<dbReference type="SUPFAM" id="SSF50156">
    <property type="entry name" value="PDZ domain-like"/>
    <property type="match status" value="1"/>
</dbReference>
<comment type="caution">
    <text evidence="11">The sequence shown here is derived from an EMBL/GenBank/DDBJ whole genome shotgun (WGS) entry which is preliminary data.</text>
</comment>